<dbReference type="EMBL" id="LK021338">
    <property type="protein sequence ID" value="CDQ43953.1"/>
    <property type="molecule type" value="Genomic_DNA"/>
</dbReference>
<feature type="signal peptide" evidence="2">
    <location>
        <begin position="1"/>
        <end position="44"/>
    </location>
</feature>
<keyword evidence="4" id="KW-0378">Hydrolase</keyword>
<feature type="chain" id="PRO_5043977055" evidence="2">
    <location>
        <begin position="45"/>
        <end position="541"/>
    </location>
</feature>
<dbReference type="InterPro" id="IPR013595">
    <property type="entry name" value="Pept_S33_TAP-like_C"/>
</dbReference>
<evidence type="ECO:0000256" key="1">
    <source>
        <dbReference type="SAM" id="MobiDB-lite"/>
    </source>
</evidence>
<feature type="region of interest" description="Disordered" evidence="1">
    <location>
        <begin position="50"/>
        <end position="81"/>
    </location>
</feature>
<evidence type="ECO:0000313" key="5">
    <source>
        <dbReference type="Proteomes" id="UP000028864"/>
    </source>
</evidence>
<proteinExistence type="predicted"/>
<protein>
    <submittedName>
        <fullName evidence="4">Alpha/beta hydrolase</fullName>
    </submittedName>
</protein>
<reference evidence="4" key="2">
    <citation type="submission" date="2015-09" db="EMBL/GenBank/DDBJ databases">
        <title>Draft genome sequence of Mycobacterium neoaurum DSM 44074.</title>
        <authorList>
            <person name="Croce O."/>
            <person name="Robert C."/>
            <person name="Raoult D."/>
            <person name="Drancourt M."/>
        </authorList>
    </citation>
    <scope>NUCLEOTIDE SEQUENCE</scope>
    <source>
        <strain evidence="4">DSM 44074</strain>
    </source>
</reference>
<reference evidence="4" key="1">
    <citation type="submission" date="2014-05" db="EMBL/GenBank/DDBJ databases">
        <authorList>
            <person name="Urmite Genomes"/>
        </authorList>
    </citation>
    <scope>NUCLEOTIDE SEQUENCE</scope>
    <source>
        <strain evidence="4">DSM 44074</strain>
    </source>
</reference>
<accession>A0AAV2WIV5</accession>
<dbReference type="SUPFAM" id="SSF53474">
    <property type="entry name" value="alpha/beta-Hydrolases"/>
    <property type="match status" value="1"/>
</dbReference>
<keyword evidence="2" id="KW-0732">Signal</keyword>
<dbReference type="GO" id="GO:0016787">
    <property type="term" value="F:hydrolase activity"/>
    <property type="evidence" value="ECO:0007669"/>
    <property type="project" value="UniProtKB-KW"/>
</dbReference>
<sequence length="541" mass="55516">MIATVVGMVTAGRSAATRGVRPAIRALGVSAVAVLLTSCAPLLAANPQYATDEGAGPQGAPEPTPTVSGPPAWEAPSADNDRALNWSDCTAQTFRDAAVAPVPGVTLECATYDADLDPIKGANGTIPIGVVRARTSATPADAGPLVFTTGSDLPSSTQLPVWLSRSGTDILKTNPIVAVDRRGMGLSKAIDCRDLFDRQEMIDQTQFETGDDPVAKLGAIAQTATTTCTDTIAPGDSAYDNAHAAEDIERLRSTWDVPTIALLGIGNGAQVALAYAGSHPDKVSRLVLDSPLPLAIGAEAAAEQKVKGQQAALDAFAAQCTAINCPLSPDPKGEVDALLKAAREGRGPNGASEAAVADAITTALAFPRGDRVAATNALGGAIAAARGGDTGAMTDLIAQAEDLRQTDGQFVNSCSDALNRPTPDRVRELVVAWNRTYPQFGTVGALRMVNCLSWPSGSAGEDPKDLKIPTLLLGVQNDPVIGNEGVAAVAATIINAGSNSKRVIFQGIGHGASIYSPCALPPVIGYLEKGTLPETDTFCPA</sequence>
<dbReference type="AlphaFoldDB" id="A0AAV2WIV5"/>
<dbReference type="Pfam" id="PF08386">
    <property type="entry name" value="Abhydrolase_4"/>
    <property type="match status" value="1"/>
</dbReference>
<gene>
    <name evidence="4" type="ORF">BN1047_01825</name>
</gene>
<evidence type="ECO:0000256" key="2">
    <source>
        <dbReference type="SAM" id="SignalP"/>
    </source>
</evidence>
<dbReference type="Proteomes" id="UP000028864">
    <property type="component" value="Unassembled WGS sequence"/>
</dbReference>
<organism evidence="4 5">
    <name type="scientific">Mycolicibacterium neoaurum</name>
    <name type="common">Mycobacterium neoaurum</name>
    <dbReference type="NCBI Taxonomy" id="1795"/>
    <lineage>
        <taxon>Bacteria</taxon>
        <taxon>Bacillati</taxon>
        <taxon>Actinomycetota</taxon>
        <taxon>Actinomycetes</taxon>
        <taxon>Mycobacteriales</taxon>
        <taxon>Mycobacteriaceae</taxon>
        <taxon>Mycolicibacterium</taxon>
    </lineage>
</organism>
<evidence type="ECO:0000259" key="3">
    <source>
        <dbReference type="Pfam" id="PF08386"/>
    </source>
</evidence>
<feature type="domain" description="Peptidase S33 tripeptidyl aminopeptidase-like C-terminal" evidence="3">
    <location>
        <begin position="438"/>
        <end position="539"/>
    </location>
</feature>
<evidence type="ECO:0000313" key="4">
    <source>
        <dbReference type="EMBL" id="CDQ43953.1"/>
    </source>
</evidence>
<dbReference type="InterPro" id="IPR029058">
    <property type="entry name" value="AB_hydrolase_fold"/>
</dbReference>
<dbReference type="Gene3D" id="3.40.50.1820">
    <property type="entry name" value="alpha/beta hydrolase"/>
    <property type="match status" value="2"/>
</dbReference>
<name>A0AAV2WIV5_MYCNE</name>